<dbReference type="KEGG" id="pseo:OM33_18700"/>
<evidence type="ECO:0000313" key="3">
    <source>
        <dbReference type="Proteomes" id="UP000030341"/>
    </source>
</evidence>
<gene>
    <name evidence="2" type="ORF">OM33_18700</name>
</gene>
<name>A0A0A7EM39_9GAMM</name>
<dbReference type="InterPro" id="IPR010583">
    <property type="entry name" value="MipA"/>
</dbReference>
<dbReference type="RefSeq" id="WP_040135884.1">
    <property type="nucleotide sequence ID" value="NZ_CP009889.1"/>
</dbReference>
<dbReference type="HOGENOM" id="CLU_643952_0_0_6"/>
<sequence length="432" mass="49504">MQFINGFNLSAFSLITVLTFSVNAAEKEKEWGIGATVRHASIPFATQGDTVSSFVPMMFFKNEHFYIKGLEAGAYLHSQSNHHFNAITRMRFFDIPFEYQNQVQGDTFDFGGQYKFNFDNSQYLVSELMTDLEGNPYLNFGYLYNYNKNDWDVNLSTTLRYKSASFNSHYYALNDLTNERIGAGADLTVKAEGRYHLVSNLYLLGSASITALDNNVKHAFAVDDSYSHELFLGFAFFNNKHKVPKLIDNKAYWRVAHGFATPSNIGDILRGDSVKDPYNNQLTSLFYGHPLTDDLFGLPLDIYLTPGVAWHWQSEVQSNIQEYVVAIKAYYTLPLPWKIRFGVAEGLSYVSNVTYIERSEMERKGYRPSELMNYLDFSLDINLGDVFNSPKLQNTWLGYSIHHRSSIFESAQQFGRIKGGSNYNTFYLQFTF</sequence>
<feature type="chain" id="PRO_5002039261" evidence="1">
    <location>
        <begin position="25"/>
        <end position="432"/>
    </location>
</feature>
<dbReference type="Pfam" id="PF06629">
    <property type="entry name" value="MipA"/>
    <property type="match status" value="1"/>
</dbReference>
<accession>A0A0A7EM39</accession>
<proteinExistence type="predicted"/>
<keyword evidence="1" id="KW-0732">Signal</keyword>
<dbReference type="STRING" id="1348114.OM33_18700"/>
<evidence type="ECO:0000313" key="2">
    <source>
        <dbReference type="EMBL" id="AIY67101.1"/>
    </source>
</evidence>
<feature type="signal peptide" evidence="1">
    <location>
        <begin position="1"/>
        <end position="24"/>
    </location>
</feature>
<evidence type="ECO:0000256" key="1">
    <source>
        <dbReference type="SAM" id="SignalP"/>
    </source>
</evidence>
<dbReference type="EMBL" id="CP009889">
    <property type="protein sequence ID" value="AIY67101.1"/>
    <property type="molecule type" value="Genomic_DNA"/>
</dbReference>
<dbReference type="eggNOG" id="COG3713">
    <property type="taxonomic scope" value="Bacteria"/>
</dbReference>
<organism evidence="2 3">
    <name type="scientific">Pseudoalteromonas piratica</name>
    <dbReference type="NCBI Taxonomy" id="1348114"/>
    <lineage>
        <taxon>Bacteria</taxon>
        <taxon>Pseudomonadati</taxon>
        <taxon>Pseudomonadota</taxon>
        <taxon>Gammaproteobacteria</taxon>
        <taxon>Alteromonadales</taxon>
        <taxon>Pseudoalteromonadaceae</taxon>
        <taxon>Pseudoalteromonas</taxon>
    </lineage>
</organism>
<reference evidence="2 3" key="1">
    <citation type="submission" date="2014-11" db="EMBL/GenBank/DDBJ databases">
        <title>Complete Genome Sequence of Pseudoalteromonas sp. Strain OCN003 Isolated from Kaneohe Bay, Oahu, Hawaii.</title>
        <authorList>
            <person name="Beurmann S."/>
            <person name="Videau P."/>
            <person name="Ushijima B."/>
            <person name="Smith A.M."/>
            <person name="Aeby G.S."/>
            <person name="Callahan S.M."/>
            <person name="Belcaid M."/>
        </authorList>
    </citation>
    <scope>NUCLEOTIDE SEQUENCE [LARGE SCALE GENOMIC DNA]</scope>
    <source>
        <strain evidence="2 3">OCN003</strain>
    </source>
</reference>
<keyword evidence="3" id="KW-1185">Reference proteome</keyword>
<protein>
    <submittedName>
        <fullName evidence="2">MltA-interacting MipA family protein</fullName>
    </submittedName>
</protein>
<dbReference type="Proteomes" id="UP000030341">
    <property type="component" value="Chromosome 2"/>
</dbReference>
<dbReference type="OrthoDB" id="92529at2"/>
<dbReference type="AlphaFoldDB" id="A0A0A7EM39"/>